<sequence>MDYSIIVELKMSSFELFGDIHLIDDEARKAMIELAAQKTQAKLTALLKEKRNV</sequence>
<dbReference type="EMBL" id="UASK01000003">
    <property type="protein sequence ID" value="SPX40705.1"/>
    <property type="molecule type" value="Genomic_DNA"/>
</dbReference>
<dbReference type="AlphaFoldDB" id="A0A2X1PTW0"/>
<protein>
    <submittedName>
        <fullName evidence="1">NAD(P)H oxidoreductase</fullName>
    </submittedName>
</protein>
<accession>A0A2X1PTW0</accession>
<name>A0A2X1PTW0_HAEIF</name>
<dbReference type="Proteomes" id="UP000249936">
    <property type="component" value="Unassembled WGS sequence"/>
</dbReference>
<evidence type="ECO:0000313" key="2">
    <source>
        <dbReference type="Proteomes" id="UP000249936"/>
    </source>
</evidence>
<organism evidence="1 2">
    <name type="scientific">Haemophilus influenzae</name>
    <dbReference type="NCBI Taxonomy" id="727"/>
    <lineage>
        <taxon>Bacteria</taxon>
        <taxon>Pseudomonadati</taxon>
        <taxon>Pseudomonadota</taxon>
        <taxon>Gammaproteobacteria</taxon>
        <taxon>Pasteurellales</taxon>
        <taxon>Pasteurellaceae</taxon>
        <taxon>Haemophilus</taxon>
    </lineage>
</organism>
<evidence type="ECO:0000313" key="1">
    <source>
        <dbReference type="EMBL" id="SPX40705.1"/>
    </source>
</evidence>
<gene>
    <name evidence="1" type="ORF">NCTC11872_00281</name>
</gene>
<proteinExistence type="predicted"/>
<reference evidence="1 2" key="1">
    <citation type="submission" date="2018-06" db="EMBL/GenBank/DDBJ databases">
        <authorList>
            <consortium name="Pathogen Informatics"/>
            <person name="Doyle S."/>
        </authorList>
    </citation>
    <scope>NUCLEOTIDE SEQUENCE [LARGE SCALE GENOMIC DNA]</scope>
    <source>
        <strain evidence="1 2">NCTC11872</strain>
    </source>
</reference>